<reference evidence="2" key="1">
    <citation type="submission" date="2023-10" db="EMBL/GenBank/DDBJ databases">
        <authorList>
            <person name="Chen Y."/>
            <person name="Shah S."/>
            <person name="Dougan E. K."/>
            <person name="Thang M."/>
            <person name="Chan C."/>
        </authorList>
    </citation>
    <scope>NUCLEOTIDE SEQUENCE [LARGE SCALE GENOMIC DNA]</scope>
</reference>
<feature type="non-terminal residue" evidence="2">
    <location>
        <position position="67"/>
    </location>
</feature>
<organism evidence="2 3">
    <name type="scientific">Prorocentrum cordatum</name>
    <dbReference type="NCBI Taxonomy" id="2364126"/>
    <lineage>
        <taxon>Eukaryota</taxon>
        <taxon>Sar</taxon>
        <taxon>Alveolata</taxon>
        <taxon>Dinophyceae</taxon>
        <taxon>Prorocentrales</taxon>
        <taxon>Prorocentraceae</taxon>
        <taxon>Prorocentrum</taxon>
    </lineage>
</organism>
<keyword evidence="3" id="KW-1185">Reference proteome</keyword>
<sequence>LFFCPRLAPQRWPPRRPLRKAAAARPHRRRAPPRARAGADRAHGAGAGSGGARQAVPGALRRGGGAP</sequence>
<evidence type="ECO:0000256" key="1">
    <source>
        <dbReference type="SAM" id="MobiDB-lite"/>
    </source>
</evidence>
<dbReference type="Proteomes" id="UP001189429">
    <property type="component" value="Unassembled WGS sequence"/>
</dbReference>
<feature type="region of interest" description="Disordered" evidence="1">
    <location>
        <begin position="1"/>
        <end position="67"/>
    </location>
</feature>
<evidence type="ECO:0000313" key="3">
    <source>
        <dbReference type="Proteomes" id="UP001189429"/>
    </source>
</evidence>
<protein>
    <submittedName>
        <fullName evidence="2">Uncharacterized protein</fullName>
    </submittedName>
</protein>
<comment type="caution">
    <text evidence="2">The sequence shown here is derived from an EMBL/GenBank/DDBJ whole genome shotgun (WGS) entry which is preliminary data.</text>
</comment>
<gene>
    <name evidence="2" type="ORF">PCOR1329_LOCUS21257</name>
</gene>
<name>A0ABN9RJE1_9DINO</name>
<proteinExistence type="predicted"/>
<accession>A0ABN9RJE1</accession>
<feature type="non-terminal residue" evidence="2">
    <location>
        <position position="1"/>
    </location>
</feature>
<dbReference type="EMBL" id="CAUYUJ010006980">
    <property type="protein sequence ID" value="CAK0819223.1"/>
    <property type="molecule type" value="Genomic_DNA"/>
</dbReference>
<evidence type="ECO:0000313" key="2">
    <source>
        <dbReference type="EMBL" id="CAK0819223.1"/>
    </source>
</evidence>